<proteinExistence type="predicted"/>
<reference evidence="1 2" key="1">
    <citation type="submission" date="2023-11" db="EMBL/GenBank/DDBJ databases">
        <title>Halocaridina rubra genome assembly.</title>
        <authorList>
            <person name="Smith C."/>
        </authorList>
    </citation>
    <scope>NUCLEOTIDE SEQUENCE [LARGE SCALE GENOMIC DNA]</scope>
    <source>
        <strain evidence="1">EP-1</strain>
        <tissue evidence="1">Whole</tissue>
    </source>
</reference>
<comment type="caution">
    <text evidence="1">The sequence shown here is derived from an EMBL/GenBank/DDBJ whole genome shotgun (WGS) entry which is preliminary data.</text>
</comment>
<gene>
    <name evidence="1" type="ORF">SK128_009157</name>
</gene>
<keyword evidence="2" id="KW-1185">Reference proteome</keyword>
<dbReference type="Proteomes" id="UP001381693">
    <property type="component" value="Unassembled WGS sequence"/>
</dbReference>
<evidence type="ECO:0000313" key="2">
    <source>
        <dbReference type="Proteomes" id="UP001381693"/>
    </source>
</evidence>
<dbReference type="AlphaFoldDB" id="A0AAN8XFA9"/>
<accession>A0AAN8XFA9</accession>
<protein>
    <submittedName>
        <fullName evidence="1">Uncharacterized protein</fullName>
    </submittedName>
</protein>
<name>A0AAN8XFA9_HALRR</name>
<sequence>MTSLAVSTALQTLLTFMPSALMPRSLFSTSEEVEMGEINGGNTPSTMMDDIKERMTNVIDDVMDRVNFDTRNDTNLPSHTGYFTASFFFMASAKDLAEPTCSIVSS</sequence>
<organism evidence="1 2">
    <name type="scientific">Halocaridina rubra</name>
    <name type="common">Hawaiian red shrimp</name>
    <dbReference type="NCBI Taxonomy" id="373956"/>
    <lineage>
        <taxon>Eukaryota</taxon>
        <taxon>Metazoa</taxon>
        <taxon>Ecdysozoa</taxon>
        <taxon>Arthropoda</taxon>
        <taxon>Crustacea</taxon>
        <taxon>Multicrustacea</taxon>
        <taxon>Malacostraca</taxon>
        <taxon>Eumalacostraca</taxon>
        <taxon>Eucarida</taxon>
        <taxon>Decapoda</taxon>
        <taxon>Pleocyemata</taxon>
        <taxon>Caridea</taxon>
        <taxon>Atyoidea</taxon>
        <taxon>Atyidae</taxon>
        <taxon>Halocaridina</taxon>
    </lineage>
</organism>
<dbReference type="EMBL" id="JAXCGZ010005900">
    <property type="protein sequence ID" value="KAK7080493.1"/>
    <property type="molecule type" value="Genomic_DNA"/>
</dbReference>
<evidence type="ECO:0000313" key="1">
    <source>
        <dbReference type="EMBL" id="KAK7080493.1"/>
    </source>
</evidence>